<dbReference type="InterPro" id="IPR041581">
    <property type="entry name" value="Glyoxalase_6"/>
</dbReference>
<protein>
    <submittedName>
        <fullName evidence="2">Glyoxalase</fullName>
    </submittedName>
</protein>
<dbReference type="EMBL" id="BMQB01000016">
    <property type="protein sequence ID" value="GGK10926.1"/>
    <property type="molecule type" value="Genomic_DNA"/>
</dbReference>
<dbReference type="Pfam" id="PF18029">
    <property type="entry name" value="Glyoxalase_6"/>
    <property type="match status" value="1"/>
</dbReference>
<dbReference type="PANTHER" id="PTHR35908">
    <property type="entry name" value="HYPOTHETICAL FUSION PROTEIN"/>
    <property type="match status" value="1"/>
</dbReference>
<accession>A0A8J3BH81</accession>
<evidence type="ECO:0000259" key="1">
    <source>
        <dbReference type="Pfam" id="PF18029"/>
    </source>
</evidence>
<reference evidence="2" key="1">
    <citation type="journal article" date="2014" name="Int. J. Syst. Evol. Microbiol.">
        <title>Complete genome sequence of Corynebacterium casei LMG S-19264T (=DSM 44701T), isolated from a smear-ripened cheese.</title>
        <authorList>
            <consortium name="US DOE Joint Genome Institute (JGI-PGF)"/>
            <person name="Walter F."/>
            <person name="Albersmeier A."/>
            <person name="Kalinowski J."/>
            <person name="Ruckert C."/>
        </authorList>
    </citation>
    <scope>NUCLEOTIDE SEQUENCE</scope>
    <source>
        <strain evidence="2">JCM 3090</strain>
    </source>
</reference>
<reference evidence="2" key="2">
    <citation type="submission" date="2020-09" db="EMBL/GenBank/DDBJ databases">
        <authorList>
            <person name="Sun Q."/>
            <person name="Ohkuma M."/>
        </authorList>
    </citation>
    <scope>NUCLEOTIDE SEQUENCE</scope>
    <source>
        <strain evidence="2">JCM 3090</strain>
    </source>
</reference>
<name>A0A8J3BH81_9ACTN</name>
<feature type="domain" description="Glyoxalase-like" evidence="1">
    <location>
        <begin position="4"/>
        <end position="144"/>
    </location>
</feature>
<comment type="caution">
    <text evidence="2">The sequence shown here is derived from an EMBL/GenBank/DDBJ whole genome shotgun (WGS) entry which is preliminary data.</text>
</comment>
<evidence type="ECO:0000313" key="3">
    <source>
        <dbReference type="Proteomes" id="UP000649739"/>
    </source>
</evidence>
<proteinExistence type="predicted"/>
<evidence type="ECO:0000313" key="2">
    <source>
        <dbReference type="EMBL" id="GGK10926.1"/>
    </source>
</evidence>
<organism evidence="2 3">
    <name type="scientific">Pilimelia anulata</name>
    <dbReference type="NCBI Taxonomy" id="53371"/>
    <lineage>
        <taxon>Bacteria</taxon>
        <taxon>Bacillati</taxon>
        <taxon>Actinomycetota</taxon>
        <taxon>Actinomycetes</taxon>
        <taxon>Micromonosporales</taxon>
        <taxon>Micromonosporaceae</taxon>
        <taxon>Pilimelia</taxon>
    </lineage>
</organism>
<dbReference type="SUPFAM" id="SSF54593">
    <property type="entry name" value="Glyoxalase/Bleomycin resistance protein/Dihydroxybiphenyl dioxygenase"/>
    <property type="match status" value="1"/>
</dbReference>
<dbReference type="AlphaFoldDB" id="A0A8J3BH81"/>
<dbReference type="InterPro" id="IPR029068">
    <property type="entry name" value="Glyas_Bleomycin-R_OHBP_Dase"/>
</dbReference>
<dbReference type="Gene3D" id="3.10.180.10">
    <property type="entry name" value="2,3-Dihydroxybiphenyl 1,2-Dioxygenase, domain 1"/>
    <property type="match status" value="1"/>
</dbReference>
<keyword evidence="3" id="KW-1185">Reference proteome</keyword>
<dbReference type="Proteomes" id="UP000649739">
    <property type="component" value="Unassembled WGS sequence"/>
</dbReference>
<dbReference type="RefSeq" id="WP_189172321.1">
    <property type="nucleotide sequence ID" value="NZ_BMQB01000016.1"/>
</dbReference>
<dbReference type="PANTHER" id="PTHR35908:SF1">
    <property type="entry name" value="CONSERVED PROTEIN"/>
    <property type="match status" value="1"/>
</dbReference>
<gene>
    <name evidence="2" type="ORF">GCM10010123_46070</name>
</gene>
<sequence>MQWQLVIDCHDPDALVAFWAAALRYRPAPPPEGHATWRDWYLAVGVPAAELPPGDCQDRLEDPAGAGPAIWFQPVPERKVLKNRLHLDLRVSGGRAVPLPQRRARVDAEAGRLIALGGRRLGQTTEDDHYAVQMADPEGNEFCVA</sequence>